<dbReference type="PANTHER" id="PTHR46145">
    <property type="entry name" value="HEPARANASE"/>
    <property type="match status" value="1"/>
</dbReference>
<dbReference type="PANTHER" id="PTHR46145:SF4">
    <property type="entry name" value="HEPARANASE"/>
    <property type="match status" value="1"/>
</dbReference>
<dbReference type="SUPFAM" id="SSF51445">
    <property type="entry name" value="(Trans)glycosidases"/>
    <property type="match status" value="1"/>
</dbReference>
<gene>
    <name evidence="4 5" type="primary">LOC106064013</name>
</gene>
<dbReference type="AlphaFoldDB" id="A0A9W2YK67"/>
<dbReference type="Gene3D" id="3.20.20.80">
    <property type="entry name" value="Glycosidases"/>
    <property type="match status" value="1"/>
</dbReference>
<protein>
    <submittedName>
        <fullName evidence="4 5">Hyaluronoglucuronidase-like</fullName>
    </submittedName>
</protein>
<evidence type="ECO:0000313" key="5">
    <source>
        <dbReference type="RefSeq" id="XP_055863113.1"/>
    </source>
</evidence>
<dbReference type="GO" id="GO:0016020">
    <property type="term" value="C:membrane"/>
    <property type="evidence" value="ECO:0007669"/>
    <property type="project" value="InterPro"/>
</dbReference>
<dbReference type="RefSeq" id="XP_055863113.1">
    <property type="nucleotide sequence ID" value="XM_056007138.1"/>
</dbReference>
<dbReference type="GO" id="GO:0005615">
    <property type="term" value="C:extracellular space"/>
    <property type="evidence" value="ECO:0007669"/>
    <property type="project" value="TreeGrafter"/>
</dbReference>
<keyword evidence="2" id="KW-0732">Signal</keyword>
<dbReference type="InterPro" id="IPR005199">
    <property type="entry name" value="Glyco_hydro_79"/>
</dbReference>
<dbReference type="OMA" id="AHCTNVK"/>
<proteinExistence type="inferred from homology"/>
<feature type="chain" id="PRO_5044702374" evidence="2">
    <location>
        <begin position="30"/>
        <end position="536"/>
    </location>
</feature>
<evidence type="ECO:0000256" key="1">
    <source>
        <dbReference type="ARBA" id="ARBA00009800"/>
    </source>
</evidence>
<accession>A0A9W2YK67</accession>
<dbReference type="GO" id="GO:0016798">
    <property type="term" value="F:hydrolase activity, acting on glycosyl bonds"/>
    <property type="evidence" value="ECO:0007669"/>
    <property type="project" value="InterPro"/>
</dbReference>
<keyword evidence="3" id="KW-1185">Reference proteome</keyword>
<dbReference type="RefSeq" id="XP_055863112.1">
    <property type="nucleotide sequence ID" value="XM_056007137.1"/>
</dbReference>
<organism evidence="3 5">
    <name type="scientific">Biomphalaria glabrata</name>
    <name type="common">Bloodfluke planorb</name>
    <name type="synonym">Freshwater snail</name>
    <dbReference type="NCBI Taxonomy" id="6526"/>
    <lineage>
        <taxon>Eukaryota</taxon>
        <taxon>Metazoa</taxon>
        <taxon>Spiralia</taxon>
        <taxon>Lophotrochozoa</taxon>
        <taxon>Mollusca</taxon>
        <taxon>Gastropoda</taxon>
        <taxon>Heterobranchia</taxon>
        <taxon>Euthyneura</taxon>
        <taxon>Panpulmonata</taxon>
        <taxon>Hygrophila</taxon>
        <taxon>Lymnaeoidea</taxon>
        <taxon>Planorbidae</taxon>
        <taxon>Biomphalaria</taxon>
    </lineage>
</organism>
<name>A0A9W2YK67_BIOGL</name>
<feature type="signal peptide" evidence="2">
    <location>
        <begin position="1"/>
        <end position="29"/>
    </location>
</feature>
<sequence>MFNQEVSNPKMYELCLCLLMLSLESFCRGENQGKSSVTINIKLDQSVHFVDNMFLANSMPHKIEKWNTIPFSDANLRRLCENLAPTSVRVLFNPLFSQTSKGPTTKKAGSTKMDCDTHDMTVKLWEQFYDFIKNVGWQLSIDFTNIHRTPTNEWDSANAKAFLDYAQKNEIPIPDFQFGNEPNSYANSYGLNTQTPAQTVIDLQKYHTLLSNYPPYKYSTVVGPETTRPTSSTKYFNDFLASGGCNVVDEISFHQYYRNNDRDHPTYHDFLNVSIMDLLVDQFTMARKLMADNNCNKSIRLGESSSVSGGLDHVADRFVAGFLWLDKLGQCALHAITRVYRFNVWGGSYSLLNRTTFLPNPDYYLTLLYKRLVEGYTFNASSNAPYIRAYANCAKPQRYTPGALVVYMVNVKDEPVTINLPQFSGQAVDVYWFTSGGEDVLSLDIRLNDVLMDSSGKNGISFTPKSIQGSIEMPALSYGFIVIPDANVEKCRDQPPTTTPRSRALVTKHYEYSRSSGAALKMWFVKLCLTLYFIVM</sequence>
<dbReference type="InterPro" id="IPR017853">
    <property type="entry name" value="GH"/>
</dbReference>
<dbReference type="GeneID" id="106064013"/>
<evidence type="ECO:0000313" key="4">
    <source>
        <dbReference type="RefSeq" id="XP_055863112.1"/>
    </source>
</evidence>
<dbReference type="OrthoDB" id="10066041at2759"/>
<comment type="similarity">
    <text evidence="1">Belongs to the glycosyl hydrolase 79 family.</text>
</comment>
<evidence type="ECO:0000256" key="2">
    <source>
        <dbReference type="SAM" id="SignalP"/>
    </source>
</evidence>
<reference evidence="4 5" key="1">
    <citation type="submission" date="2025-04" db="UniProtKB">
        <authorList>
            <consortium name="RefSeq"/>
        </authorList>
    </citation>
    <scope>IDENTIFICATION</scope>
</reference>
<dbReference type="Pfam" id="PF03662">
    <property type="entry name" value="Glyco_hydro_79n"/>
    <property type="match status" value="1"/>
</dbReference>
<dbReference type="GO" id="GO:0031012">
    <property type="term" value="C:extracellular matrix"/>
    <property type="evidence" value="ECO:0007669"/>
    <property type="project" value="TreeGrafter"/>
</dbReference>
<dbReference type="Proteomes" id="UP001165740">
    <property type="component" value="Chromosome 12"/>
</dbReference>
<evidence type="ECO:0000313" key="3">
    <source>
        <dbReference type="Proteomes" id="UP001165740"/>
    </source>
</evidence>